<evidence type="ECO:0000256" key="6">
    <source>
        <dbReference type="SAM" id="Phobius"/>
    </source>
</evidence>
<keyword evidence="3" id="KW-0328">Glycosyltransferase</keyword>
<dbReference type="PANTHER" id="PTHR43646:SF2">
    <property type="entry name" value="GLYCOSYLTRANSFERASE 2-LIKE DOMAIN-CONTAINING PROTEIN"/>
    <property type="match status" value="1"/>
</dbReference>
<evidence type="ECO:0000313" key="8">
    <source>
        <dbReference type="EMBL" id="ADW16538.1"/>
    </source>
</evidence>
<evidence type="ECO:0000256" key="3">
    <source>
        <dbReference type="ARBA" id="ARBA00022676"/>
    </source>
</evidence>
<protein>
    <submittedName>
        <fullName evidence="8">Glycosyl transferase family 2</fullName>
    </submittedName>
</protein>
<reference evidence="8 9" key="1">
    <citation type="journal article" date="2011" name="Stand. Genomic Sci.">
        <title>Complete genome sequence of Desulfobulbus propionicus type strain (1pr3).</title>
        <authorList>
            <person name="Pagani I."/>
            <person name="Lapidus A."/>
            <person name="Nolan M."/>
            <person name="Lucas S."/>
            <person name="Hammon N."/>
            <person name="Deshpande S."/>
            <person name="Cheng J.F."/>
            <person name="Chertkov O."/>
            <person name="Davenport K."/>
            <person name="Tapia R."/>
            <person name="Han C."/>
            <person name="Goodwin L."/>
            <person name="Pitluck S."/>
            <person name="Liolios K."/>
            <person name="Mavromatis K."/>
            <person name="Ivanova N."/>
            <person name="Mikhailova N."/>
            <person name="Pati A."/>
            <person name="Chen A."/>
            <person name="Palaniappan K."/>
            <person name="Land M."/>
            <person name="Hauser L."/>
            <person name="Chang Y.J."/>
            <person name="Jeffries C.D."/>
            <person name="Detter J.C."/>
            <person name="Brambilla E."/>
            <person name="Kannan K.P."/>
            <person name="Djao O.D."/>
            <person name="Rohde M."/>
            <person name="Pukall R."/>
            <person name="Spring S."/>
            <person name="Goker M."/>
            <person name="Sikorski J."/>
            <person name="Woyke T."/>
            <person name="Bristow J."/>
            <person name="Eisen J.A."/>
            <person name="Markowitz V."/>
            <person name="Hugenholtz P."/>
            <person name="Kyrpides N.C."/>
            <person name="Klenk H.P."/>
        </authorList>
    </citation>
    <scope>NUCLEOTIDE SEQUENCE [LARGE SCALE GENOMIC DNA]</scope>
    <source>
        <strain evidence="9">ATCC 33891 / DSM 2032 / 1pr3</strain>
    </source>
</reference>
<dbReference type="Proteomes" id="UP000006365">
    <property type="component" value="Chromosome"/>
</dbReference>
<dbReference type="GO" id="GO:0016757">
    <property type="term" value="F:glycosyltransferase activity"/>
    <property type="evidence" value="ECO:0007669"/>
    <property type="project" value="UniProtKB-KW"/>
</dbReference>
<dbReference type="GO" id="GO:0005886">
    <property type="term" value="C:plasma membrane"/>
    <property type="evidence" value="ECO:0007669"/>
    <property type="project" value="UniProtKB-SubCell"/>
</dbReference>
<feature type="domain" description="Glycosyltransferase 2-like" evidence="7">
    <location>
        <begin position="4"/>
        <end position="125"/>
    </location>
</feature>
<evidence type="ECO:0000259" key="7">
    <source>
        <dbReference type="Pfam" id="PF00535"/>
    </source>
</evidence>
<dbReference type="Pfam" id="PF00535">
    <property type="entry name" value="Glycos_transf_2"/>
    <property type="match status" value="1"/>
</dbReference>
<name>A0A7U3YJS0_DESPD</name>
<keyword evidence="6" id="KW-1133">Transmembrane helix</keyword>
<dbReference type="InterPro" id="IPR001173">
    <property type="entry name" value="Glyco_trans_2-like"/>
</dbReference>
<feature type="transmembrane region" description="Helical" evidence="6">
    <location>
        <begin position="279"/>
        <end position="298"/>
    </location>
</feature>
<keyword evidence="6" id="KW-0812">Transmembrane</keyword>
<evidence type="ECO:0000256" key="4">
    <source>
        <dbReference type="ARBA" id="ARBA00022679"/>
    </source>
</evidence>
<dbReference type="RefSeq" id="WP_015723085.1">
    <property type="nucleotide sequence ID" value="NC_014972.1"/>
</dbReference>
<dbReference type="AlphaFoldDB" id="A0A7U3YJS0"/>
<gene>
    <name evidence="8" type="ordered locus">Despr_0356</name>
</gene>
<dbReference type="InterPro" id="IPR029044">
    <property type="entry name" value="Nucleotide-diphossugar_trans"/>
</dbReference>
<dbReference type="Gene3D" id="3.90.550.10">
    <property type="entry name" value="Spore Coat Polysaccharide Biosynthesis Protein SpsA, Chain A"/>
    <property type="match status" value="1"/>
</dbReference>
<evidence type="ECO:0000256" key="1">
    <source>
        <dbReference type="ARBA" id="ARBA00004236"/>
    </source>
</evidence>
<feature type="transmembrane region" description="Helical" evidence="6">
    <location>
        <begin position="230"/>
        <end position="251"/>
    </location>
</feature>
<evidence type="ECO:0000313" key="9">
    <source>
        <dbReference type="Proteomes" id="UP000006365"/>
    </source>
</evidence>
<evidence type="ECO:0000256" key="5">
    <source>
        <dbReference type="ARBA" id="ARBA00023136"/>
    </source>
</evidence>
<feature type="transmembrane region" description="Helical" evidence="6">
    <location>
        <begin position="256"/>
        <end position="273"/>
    </location>
</feature>
<comment type="subcellular location">
    <subcellularLocation>
        <location evidence="1">Cell membrane</location>
    </subcellularLocation>
</comment>
<dbReference type="PANTHER" id="PTHR43646">
    <property type="entry name" value="GLYCOSYLTRANSFERASE"/>
    <property type="match status" value="1"/>
</dbReference>
<keyword evidence="2" id="KW-1003">Cell membrane</keyword>
<sequence length="324" mass="36134">MDLSVIIPAKNESLFLKISVPALWVSINKSNIIAEIILVDNGSEDDTESVARSLGCKILSSPQGSIAKLRNLGASQAQGTYLAFVDADCAVHEDWVSTCIENLNHLKVGATGTRVVPASEKATWVSWAWFNLAAGSKRKENVSWLGSSNLMLKKCLFDELGGFNEGLKTAEDFDLTTRLKKTHRIKLEKNIDTIHYREPETIKELFIKESWRGSSSLACYISNGCQFGELGSVAIPMFVNICIGMLVIFLLTNLSLTPIAIFPIIILPFILMIKKGVPFNSFMIVVQTYIVAFIFILARSVSLAREIYYILFRRSDVNIWKICR</sequence>
<dbReference type="KEGG" id="dpr:Despr_0356"/>
<dbReference type="EMBL" id="CP002364">
    <property type="protein sequence ID" value="ADW16538.1"/>
    <property type="molecule type" value="Genomic_DNA"/>
</dbReference>
<keyword evidence="5 6" id="KW-0472">Membrane</keyword>
<evidence type="ECO:0000256" key="2">
    <source>
        <dbReference type="ARBA" id="ARBA00022475"/>
    </source>
</evidence>
<dbReference type="SUPFAM" id="SSF53448">
    <property type="entry name" value="Nucleotide-diphospho-sugar transferases"/>
    <property type="match status" value="1"/>
</dbReference>
<accession>A0A7U3YJS0</accession>
<keyword evidence="4 8" id="KW-0808">Transferase</keyword>
<keyword evidence="9" id="KW-1185">Reference proteome</keyword>
<organism evidence="8 9">
    <name type="scientific">Desulfobulbus propionicus (strain ATCC 33891 / DSM 2032 / VKM B-1956 / 1pr3)</name>
    <dbReference type="NCBI Taxonomy" id="577650"/>
    <lineage>
        <taxon>Bacteria</taxon>
        <taxon>Pseudomonadati</taxon>
        <taxon>Thermodesulfobacteriota</taxon>
        <taxon>Desulfobulbia</taxon>
        <taxon>Desulfobulbales</taxon>
        <taxon>Desulfobulbaceae</taxon>
        <taxon>Desulfobulbus</taxon>
    </lineage>
</organism>
<proteinExistence type="predicted"/>